<evidence type="ECO:0000313" key="1">
    <source>
        <dbReference type="EMBL" id="MBF1164355.1"/>
    </source>
</evidence>
<accession>A0A930FZ14</accession>
<dbReference type="EMBL" id="JABZMI010000061">
    <property type="protein sequence ID" value="MBF1164355.1"/>
    <property type="molecule type" value="Genomic_DNA"/>
</dbReference>
<evidence type="ECO:0000313" key="2">
    <source>
        <dbReference type="Proteomes" id="UP000718593"/>
    </source>
</evidence>
<comment type="caution">
    <text evidence="1">The sequence shown here is derived from an EMBL/GenBank/DDBJ whole genome shotgun (WGS) entry which is preliminary data.</text>
</comment>
<name>A0A930FZ14_9RHOO</name>
<protein>
    <submittedName>
        <fullName evidence="1">Uncharacterized protein</fullName>
    </submittedName>
</protein>
<dbReference type="AlphaFoldDB" id="A0A930FZ14"/>
<dbReference type="Proteomes" id="UP000718593">
    <property type="component" value="Unassembled WGS sequence"/>
</dbReference>
<sequence length="249" mass="27307">MADIPEDDLAESRAALAPLLEATAAILPWLAKPKPPRFAPRLNERWISACQRLHQAWQERHGHTSDVRPAVYNLYAIALETADADCLRLGEALASATDRLDDETPPVRLIAALSASIETLREPDGLEHEAFGERARHFAARLENAAAAGEIGERSTVLDQLFVDEAREQLELLRDALAALPPDAYVLTTEALKLAQQAETLEIWGIMHLARQLADCITRHGSELDQPAVRAELTDLLRGLEAGINAVVI</sequence>
<proteinExistence type="predicted"/>
<gene>
    <name evidence="1" type="ORF">HXL68_04860</name>
</gene>
<organism evidence="1 2">
    <name type="scientific">Dechloromonas agitata</name>
    <dbReference type="NCBI Taxonomy" id="73030"/>
    <lineage>
        <taxon>Bacteria</taxon>
        <taxon>Pseudomonadati</taxon>
        <taxon>Pseudomonadota</taxon>
        <taxon>Betaproteobacteria</taxon>
        <taxon>Rhodocyclales</taxon>
        <taxon>Azonexaceae</taxon>
        <taxon>Dechloromonas</taxon>
    </lineage>
</organism>
<reference evidence="1" key="1">
    <citation type="submission" date="2020-04" db="EMBL/GenBank/DDBJ databases">
        <title>Deep metagenomics examines the oral microbiome during advanced dental caries in children, revealing novel taxa and co-occurrences with host molecules.</title>
        <authorList>
            <person name="Baker J.L."/>
            <person name="Morton J.T."/>
            <person name="Dinis M."/>
            <person name="Alvarez R."/>
            <person name="Tran N.C."/>
            <person name="Knight R."/>
            <person name="Edlund A."/>
        </authorList>
    </citation>
    <scope>NUCLEOTIDE SEQUENCE</scope>
    <source>
        <strain evidence="1">JCVI_32_bin.24</strain>
    </source>
</reference>